<dbReference type="AlphaFoldDB" id="A0A0F9CZT1"/>
<accession>A0A0F9CZT1</accession>
<name>A0A0F9CZT1_9ZZZZ</name>
<proteinExistence type="predicted"/>
<comment type="caution">
    <text evidence="3">The sequence shown here is derived from an EMBL/GenBank/DDBJ whole genome shotgun (WGS) entry which is preliminary data.</text>
</comment>
<organism evidence="3">
    <name type="scientific">marine sediment metagenome</name>
    <dbReference type="NCBI Taxonomy" id="412755"/>
    <lineage>
        <taxon>unclassified sequences</taxon>
        <taxon>metagenomes</taxon>
        <taxon>ecological metagenomes</taxon>
    </lineage>
</organism>
<dbReference type="EMBL" id="LAZR01044158">
    <property type="protein sequence ID" value="KKL05343.1"/>
    <property type="molecule type" value="Genomic_DNA"/>
</dbReference>
<evidence type="ECO:0000313" key="3">
    <source>
        <dbReference type="EMBL" id="KKL05343.1"/>
    </source>
</evidence>
<evidence type="ECO:0000256" key="1">
    <source>
        <dbReference type="SAM" id="MobiDB-lite"/>
    </source>
</evidence>
<feature type="region of interest" description="Disordered" evidence="1">
    <location>
        <begin position="107"/>
        <end position="143"/>
    </location>
</feature>
<dbReference type="InterPro" id="IPR046258">
    <property type="entry name" value="DUF6291"/>
</dbReference>
<reference evidence="3" key="1">
    <citation type="journal article" date="2015" name="Nature">
        <title>Complex archaea that bridge the gap between prokaryotes and eukaryotes.</title>
        <authorList>
            <person name="Spang A."/>
            <person name="Saw J.H."/>
            <person name="Jorgensen S.L."/>
            <person name="Zaremba-Niedzwiedzka K."/>
            <person name="Martijn J."/>
            <person name="Lind A.E."/>
            <person name="van Eijk R."/>
            <person name="Schleper C."/>
            <person name="Guy L."/>
            <person name="Ettema T.J."/>
        </authorList>
    </citation>
    <scope>NUCLEOTIDE SEQUENCE</scope>
</reference>
<evidence type="ECO:0000259" key="2">
    <source>
        <dbReference type="Pfam" id="PF19808"/>
    </source>
</evidence>
<feature type="domain" description="DUF6291" evidence="2">
    <location>
        <begin position="42"/>
        <end position="119"/>
    </location>
</feature>
<sequence>MATWTIAKSQYNIARTLGNIFAVVHPGRRAFYLGLLMEGKQSFILFNDLEKPVKSLSNEDAGMLFKAIFEYQNGGIVQDLSPLAMMAFTFIQQQLDRSNDKYDAICERNRLNGAKGGRPPKPKKPSGLSGNPEKPKKPRRTLP</sequence>
<feature type="non-terminal residue" evidence="3">
    <location>
        <position position="143"/>
    </location>
</feature>
<dbReference type="Pfam" id="PF19808">
    <property type="entry name" value="DUF6291"/>
    <property type="match status" value="1"/>
</dbReference>
<gene>
    <name evidence="3" type="ORF">LCGC14_2606940</name>
</gene>
<protein>
    <recommendedName>
        <fullName evidence="2">DUF6291 domain-containing protein</fullName>
    </recommendedName>
</protein>